<dbReference type="InterPro" id="IPR008972">
    <property type="entry name" value="Cupredoxin"/>
</dbReference>
<dbReference type="OrthoDB" id="5421909at2759"/>
<evidence type="ECO:0000313" key="8">
    <source>
        <dbReference type="Proteomes" id="UP000595140"/>
    </source>
</evidence>
<organism evidence="7 8">
    <name type="scientific">Cuscuta campestris</name>
    <dbReference type="NCBI Taxonomy" id="132261"/>
    <lineage>
        <taxon>Eukaryota</taxon>
        <taxon>Viridiplantae</taxon>
        <taxon>Streptophyta</taxon>
        <taxon>Embryophyta</taxon>
        <taxon>Tracheophyta</taxon>
        <taxon>Spermatophyta</taxon>
        <taxon>Magnoliopsida</taxon>
        <taxon>eudicotyledons</taxon>
        <taxon>Gunneridae</taxon>
        <taxon>Pentapetalae</taxon>
        <taxon>asterids</taxon>
        <taxon>lamiids</taxon>
        <taxon>Solanales</taxon>
        <taxon>Convolvulaceae</taxon>
        <taxon>Cuscuteae</taxon>
        <taxon>Cuscuta</taxon>
        <taxon>Cuscuta subgen. Grammica</taxon>
        <taxon>Cuscuta sect. Cleistogrammica</taxon>
    </lineage>
</organism>
<dbReference type="PROSITE" id="PS51485">
    <property type="entry name" value="PHYTOCYANIN"/>
    <property type="match status" value="1"/>
</dbReference>
<evidence type="ECO:0000256" key="1">
    <source>
        <dbReference type="ARBA" id="ARBA00023157"/>
    </source>
</evidence>
<feature type="compositionally biased region" description="Pro residues" evidence="3">
    <location>
        <begin position="137"/>
        <end position="150"/>
    </location>
</feature>
<dbReference type="Gene3D" id="2.60.40.420">
    <property type="entry name" value="Cupredoxins - blue copper proteins"/>
    <property type="match status" value="1"/>
</dbReference>
<dbReference type="PANTHER" id="PTHR33021">
    <property type="entry name" value="BLUE COPPER PROTEIN"/>
    <property type="match status" value="1"/>
</dbReference>
<keyword evidence="4" id="KW-1133">Transmembrane helix</keyword>
<reference evidence="7 8" key="1">
    <citation type="submission" date="2018-04" db="EMBL/GenBank/DDBJ databases">
        <authorList>
            <person name="Vogel A."/>
        </authorList>
    </citation>
    <scope>NUCLEOTIDE SEQUENCE [LARGE SCALE GENOMIC DNA]</scope>
</reference>
<feature type="region of interest" description="Disordered" evidence="3">
    <location>
        <begin position="134"/>
        <end position="233"/>
    </location>
</feature>
<dbReference type="InterPro" id="IPR003245">
    <property type="entry name" value="Phytocyanin_dom"/>
</dbReference>
<evidence type="ECO:0000256" key="3">
    <source>
        <dbReference type="SAM" id="MobiDB-lite"/>
    </source>
</evidence>
<gene>
    <name evidence="7" type="ORF">CCAM_LOCUS18919</name>
</gene>
<dbReference type="InterPro" id="IPR039391">
    <property type="entry name" value="Phytocyanin-like"/>
</dbReference>
<keyword evidence="5" id="KW-0732">Signal</keyword>
<feature type="transmembrane region" description="Helical" evidence="4">
    <location>
        <begin position="234"/>
        <end position="255"/>
    </location>
</feature>
<keyword evidence="4" id="KW-0812">Transmembrane</keyword>
<dbReference type="SUPFAM" id="SSF49503">
    <property type="entry name" value="Cupredoxins"/>
    <property type="match status" value="1"/>
</dbReference>
<dbReference type="Proteomes" id="UP000595140">
    <property type="component" value="Unassembled WGS sequence"/>
</dbReference>
<dbReference type="PANTHER" id="PTHR33021:SF488">
    <property type="entry name" value="PHYTOCYANIN DOMAIN-CONTAINING PROTEIN"/>
    <property type="match status" value="1"/>
</dbReference>
<dbReference type="FunFam" id="2.60.40.420:FF:000034">
    <property type="entry name" value="Cupredoxin superfamily protein"/>
    <property type="match status" value="1"/>
</dbReference>
<sequence>MGKMMATKIEFVAFAVFLAAVTVKTSMDKAHAAVHIVGGAAGWTVPSGGASYVAWASNRTFLVGDTLVFNFATGFHDVAKVTKSAYDKCNTTTPNSLLTVAPANIVLNSAGQHYFMCTFSQHCPLGQKLAITVSPTSPSPSIPSPSPKLPPKSAQGPIPKTPQTPTPSSSPSSSLTPTRNPGSSPAPMPHLSPSPKSNPGVSAGPPVVASSPGASPSPKGTTNEVSPPMSPSSAPIRVVTTLFALAIPIIAIGVIC</sequence>
<feature type="compositionally biased region" description="Low complexity" evidence="3">
    <location>
        <begin position="166"/>
        <end position="178"/>
    </location>
</feature>
<keyword evidence="1" id="KW-1015">Disulfide bond</keyword>
<evidence type="ECO:0000259" key="6">
    <source>
        <dbReference type="PROSITE" id="PS51485"/>
    </source>
</evidence>
<accession>A0A484LKZ3</accession>
<dbReference type="GO" id="GO:0009055">
    <property type="term" value="F:electron transfer activity"/>
    <property type="evidence" value="ECO:0007669"/>
    <property type="project" value="InterPro"/>
</dbReference>
<feature type="compositionally biased region" description="Low complexity" evidence="3">
    <location>
        <begin position="199"/>
        <end position="218"/>
    </location>
</feature>
<feature type="chain" id="PRO_5019747913" description="Phytocyanin domain-containing protein" evidence="5">
    <location>
        <begin position="33"/>
        <end position="256"/>
    </location>
</feature>
<dbReference type="AlphaFoldDB" id="A0A484LKZ3"/>
<proteinExistence type="predicted"/>
<keyword evidence="2" id="KW-0325">Glycoprotein</keyword>
<feature type="domain" description="Phytocyanin" evidence="6">
    <location>
        <begin position="33"/>
        <end position="135"/>
    </location>
</feature>
<dbReference type="CDD" id="cd13920">
    <property type="entry name" value="Stellacyanin"/>
    <property type="match status" value="1"/>
</dbReference>
<feature type="signal peptide" evidence="5">
    <location>
        <begin position="1"/>
        <end position="32"/>
    </location>
</feature>
<evidence type="ECO:0000313" key="7">
    <source>
        <dbReference type="EMBL" id="VFQ77143.1"/>
    </source>
</evidence>
<dbReference type="Pfam" id="PF02298">
    <property type="entry name" value="Cu_bind_like"/>
    <property type="match status" value="1"/>
</dbReference>
<evidence type="ECO:0000256" key="5">
    <source>
        <dbReference type="SAM" id="SignalP"/>
    </source>
</evidence>
<dbReference type="GO" id="GO:0005886">
    <property type="term" value="C:plasma membrane"/>
    <property type="evidence" value="ECO:0007669"/>
    <property type="project" value="TreeGrafter"/>
</dbReference>
<keyword evidence="8" id="KW-1185">Reference proteome</keyword>
<evidence type="ECO:0000256" key="2">
    <source>
        <dbReference type="ARBA" id="ARBA00023180"/>
    </source>
</evidence>
<name>A0A484LKZ3_9ASTE</name>
<evidence type="ECO:0000256" key="4">
    <source>
        <dbReference type="SAM" id="Phobius"/>
    </source>
</evidence>
<protein>
    <recommendedName>
        <fullName evidence="6">Phytocyanin domain-containing protein</fullName>
    </recommendedName>
</protein>
<dbReference type="EMBL" id="OOIL02001634">
    <property type="protein sequence ID" value="VFQ77143.1"/>
    <property type="molecule type" value="Genomic_DNA"/>
</dbReference>
<keyword evidence="4" id="KW-0472">Membrane</keyword>